<evidence type="ECO:0000313" key="2">
    <source>
        <dbReference type="EMBL" id="KAK4015914.1"/>
    </source>
</evidence>
<organism evidence="2 3">
    <name type="scientific">Daphnia magna</name>
    <dbReference type="NCBI Taxonomy" id="35525"/>
    <lineage>
        <taxon>Eukaryota</taxon>
        <taxon>Metazoa</taxon>
        <taxon>Ecdysozoa</taxon>
        <taxon>Arthropoda</taxon>
        <taxon>Crustacea</taxon>
        <taxon>Branchiopoda</taxon>
        <taxon>Diplostraca</taxon>
        <taxon>Cladocera</taxon>
        <taxon>Anomopoda</taxon>
        <taxon>Daphniidae</taxon>
        <taxon>Daphnia</taxon>
    </lineage>
</organism>
<keyword evidence="1" id="KW-0812">Transmembrane</keyword>
<dbReference type="EMBL" id="JAOYFB010000005">
    <property type="protein sequence ID" value="KAK4015914.1"/>
    <property type="molecule type" value="Genomic_DNA"/>
</dbReference>
<evidence type="ECO:0000313" key="3">
    <source>
        <dbReference type="Proteomes" id="UP001234178"/>
    </source>
</evidence>
<comment type="caution">
    <text evidence="2">The sequence shown here is derived from an EMBL/GenBank/DDBJ whole genome shotgun (WGS) entry which is preliminary data.</text>
</comment>
<gene>
    <name evidence="2" type="ORF">OUZ56_030880</name>
</gene>
<keyword evidence="1" id="KW-1133">Transmembrane helix</keyword>
<accession>A0ABQ9ZSS5</accession>
<sequence length="134" mass="14228">MDPLILSTSCQTQDGESSTLRVSDEKASFGSRTNLVYTSVPFLVPNSLIFIFKFYLPTGSVRSSHSVGATKPREIVMDFGSFLFVVCGFMVLVAAIGMCARCRGGRSGEVDFSSPPATAGTKGADNTVVVVDTD</sequence>
<keyword evidence="3" id="KW-1185">Reference proteome</keyword>
<keyword evidence="1" id="KW-0472">Membrane</keyword>
<feature type="transmembrane region" description="Helical" evidence="1">
    <location>
        <begin position="35"/>
        <end position="55"/>
    </location>
</feature>
<dbReference type="Proteomes" id="UP001234178">
    <property type="component" value="Unassembled WGS sequence"/>
</dbReference>
<evidence type="ECO:0000256" key="1">
    <source>
        <dbReference type="SAM" id="Phobius"/>
    </source>
</evidence>
<name>A0ABQ9ZSS5_9CRUS</name>
<proteinExistence type="predicted"/>
<reference evidence="2 3" key="1">
    <citation type="journal article" date="2023" name="Nucleic Acids Res.">
        <title>The hologenome of Daphnia magna reveals possible DNA methylation and microbiome-mediated evolution of the host genome.</title>
        <authorList>
            <person name="Chaturvedi A."/>
            <person name="Li X."/>
            <person name="Dhandapani V."/>
            <person name="Marshall H."/>
            <person name="Kissane S."/>
            <person name="Cuenca-Cambronero M."/>
            <person name="Asole G."/>
            <person name="Calvet F."/>
            <person name="Ruiz-Romero M."/>
            <person name="Marangio P."/>
            <person name="Guigo R."/>
            <person name="Rago D."/>
            <person name="Mirbahai L."/>
            <person name="Eastwood N."/>
            <person name="Colbourne J.K."/>
            <person name="Zhou J."/>
            <person name="Mallon E."/>
            <person name="Orsini L."/>
        </authorList>
    </citation>
    <scope>NUCLEOTIDE SEQUENCE [LARGE SCALE GENOMIC DNA]</scope>
    <source>
        <strain evidence="2">LRV0_1</strain>
    </source>
</reference>
<feature type="transmembrane region" description="Helical" evidence="1">
    <location>
        <begin position="75"/>
        <end position="96"/>
    </location>
</feature>
<protein>
    <submittedName>
        <fullName evidence="2">Uncharacterized protein</fullName>
    </submittedName>
</protein>